<proteinExistence type="predicted"/>
<dbReference type="PANTHER" id="PTHR10953">
    <property type="entry name" value="UBIQUITIN-ACTIVATING ENZYME E1"/>
    <property type="match status" value="1"/>
</dbReference>
<dbReference type="InterPro" id="IPR000594">
    <property type="entry name" value="ThiF_NAD_FAD-bd"/>
</dbReference>
<keyword evidence="3" id="KW-1185">Reference proteome</keyword>
<comment type="caution">
    <text evidence="2">The sequence shown here is derived from an EMBL/GenBank/DDBJ whole genome shotgun (WGS) entry which is preliminary data.</text>
</comment>
<dbReference type="GO" id="GO:0031510">
    <property type="term" value="C:SUMO activating enzyme complex"/>
    <property type="evidence" value="ECO:0007669"/>
    <property type="project" value="TreeGrafter"/>
</dbReference>
<dbReference type="GO" id="GO:0005737">
    <property type="term" value="C:cytoplasm"/>
    <property type="evidence" value="ECO:0007669"/>
    <property type="project" value="TreeGrafter"/>
</dbReference>
<dbReference type="PANTHER" id="PTHR10953:SF162">
    <property type="entry name" value="SUMO-ACTIVATING ENZYME SUBUNIT 1"/>
    <property type="match status" value="1"/>
</dbReference>
<feature type="domain" description="THIF-type NAD/FAD binding fold" evidence="1">
    <location>
        <begin position="17"/>
        <end position="335"/>
    </location>
</feature>
<name>A0A0J9X4B4_GEOCN</name>
<dbReference type="CDD" id="cd01492">
    <property type="entry name" value="Aos1_SUMO"/>
    <property type="match status" value="1"/>
</dbReference>
<dbReference type="Gene3D" id="3.40.50.720">
    <property type="entry name" value="NAD(P)-binding Rossmann-like Domain"/>
    <property type="match status" value="1"/>
</dbReference>
<protein>
    <submittedName>
        <fullName evidence="2">Similar to Saccharomyces cerevisiae YPR180W AOS1 Subunit of a heterodimeric nuclear SUMO activating enzyme (E1) with Uba2p, which may play a role in protein targeting</fullName>
    </submittedName>
</protein>
<reference evidence="2" key="1">
    <citation type="submission" date="2014-03" db="EMBL/GenBank/DDBJ databases">
        <authorList>
            <person name="Casaregola S."/>
        </authorList>
    </citation>
    <scope>NUCLEOTIDE SEQUENCE [LARGE SCALE GENOMIC DNA]</scope>
    <source>
        <strain evidence="2">CLIB 918</strain>
    </source>
</reference>
<dbReference type="GO" id="GO:0016925">
    <property type="term" value="P:protein sumoylation"/>
    <property type="evidence" value="ECO:0007669"/>
    <property type="project" value="TreeGrafter"/>
</dbReference>
<dbReference type="GO" id="GO:0019948">
    <property type="term" value="F:SUMO activating enzyme activity"/>
    <property type="evidence" value="ECO:0007669"/>
    <property type="project" value="TreeGrafter"/>
</dbReference>
<dbReference type="AlphaFoldDB" id="A0A0J9X4B4"/>
<dbReference type="SUPFAM" id="SSF69572">
    <property type="entry name" value="Activating enzymes of the ubiquitin-like proteins"/>
    <property type="match status" value="1"/>
</dbReference>
<accession>A0A0J9X4B4</accession>
<evidence type="ECO:0000259" key="1">
    <source>
        <dbReference type="Pfam" id="PF00899"/>
    </source>
</evidence>
<dbReference type="STRING" id="1173061.A0A0J9X4B4"/>
<sequence>MTESENKSISADEVALYDRQIRLWGMEAQTRLRNSKVLVINVGALANEIIKNIVLAGIGSLTILDANTVTESDLGAQFFLEESDVGKNRAEAALPRIKELNPRVDVAVNTSKVRDNSKEWISEFDVVVATELQFPDLEYVNSATRSQNKALYATGLAGLYGYAFADLVNHSYTIEQIRSNIQVKIGVENPRRKIESISSRKDASSGIIDTILKTETYKSIDNILQSESCSSNSSRPLTARRALKVSPVLPALLAVWALQRDGLDLSGVQAKAEDYARQLGLPVGIVNKDIVSRFVGNLHVEVSPVAAVLGGIVGQEVLNYISKKQNPLQNLLIFDGDVISGPIYCL</sequence>
<evidence type="ECO:0000313" key="2">
    <source>
        <dbReference type="EMBL" id="CDO51970.1"/>
    </source>
</evidence>
<dbReference type="Pfam" id="PF00899">
    <property type="entry name" value="ThiF"/>
    <property type="match status" value="1"/>
</dbReference>
<organism evidence="2 3">
    <name type="scientific">Geotrichum candidum</name>
    <name type="common">Oospora lactis</name>
    <name type="synonym">Dipodascus geotrichum</name>
    <dbReference type="NCBI Taxonomy" id="1173061"/>
    <lineage>
        <taxon>Eukaryota</taxon>
        <taxon>Fungi</taxon>
        <taxon>Dikarya</taxon>
        <taxon>Ascomycota</taxon>
        <taxon>Saccharomycotina</taxon>
        <taxon>Dipodascomycetes</taxon>
        <taxon>Dipodascales</taxon>
        <taxon>Dipodascaceae</taxon>
        <taxon>Geotrichum</taxon>
    </lineage>
</organism>
<dbReference type="Proteomes" id="UP000242525">
    <property type="component" value="Unassembled WGS sequence"/>
</dbReference>
<evidence type="ECO:0000313" key="3">
    <source>
        <dbReference type="Proteomes" id="UP000242525"/>
    </source>
</evidence>
<gene>
    <name evidence="2" type="ORF">BN980_GECA02s03827g</name>
</gene>
<dbReference type="InterPro" id="IPR035985">
    <property type="entry name" value="Ubiquitin-activating_enz"/>
</dbReference>
<dbReference type="EMBL" id="CCBN010000002">
    <property type="protein sequence ID" value="CDO51970.1"/>
    <property type="molecule type" value="Genomic_DNA"/>
</dbReference>
<dbReference type="InterPro" id="IPR045886">
    <property type="entry name" value="ThiF/MoeB/HesA"/>
</dbReference>
<dbReference type="OrthoDB" id="1708823at2759"/>